<keyword evidence="2" id="KW-0805">Transcription regulation</keyword>
<evidence type="ECO:0000313" key="7">
    <source>
        <dbReference type="Proteomes" id="UP000450917"/>
    </source>
</evidence>
<dbReference type="Gene3D" id="1.10.10.10">
    <property type="entry name" value="Winged helix-like DNA-binding domain superfamily/Winged helix DNA-binding domain"/>
    <property type="match status" value="1"/>
</dbReference>
<keyword evidence="3" id="KW-0238">DNA-binding</keyword>
<evidence type="ECO:0000256" key="1">
    <source>
        <dbReference type="ARBA" id="ARBA00009437"/>
    </source>
</evidence>
<dbReference type="PANTHER" id="PTHR30126">
    <property type="entry name" value="HTH-TYPE TRANSCRIPTIONAL REGULATOR"/>
    <property type="match status" value="1"/>
</dbReference>
<dbReference type="GO" id="GO:0000976">
    <property type="term" value="F:transcription cis-regulatory region binding"/>
    <property type="evidence" value="ECO:0007669"/>
    <property type="project" value="TreeGrafter"/>
</dbReference>
<dbReference type="Pfam" id="PF00126">
    <property type="entry name" value="HTH_1"/>
    <property type="match status" value="1"/>
</dbReference>
<gene>
    <name evidence="6" type="ORF">GNP93_26155</name>
</gene>
<dbReference type="InterPro" id="IPR005119">
    <property type="entry name" value="LysR_subst-bd"/>
</dbReference>
<dbReference type="GO" id="GO:0003700">
    <property type="term" value="F:DNA-binding transcription factor activity"/>
    <property type="evidence" value="ECO:0007669"/>
    <property type="project" value="InterPro"/>
</dbReference>
<proteinExistence type="inferred from homology"/>
<keyword evidence="4" id="KW-0804">Transcription</keyword>
<keyword evidence="7" id="KW-1185">Reference proteome</keyword>
<evidence type="ECO:0000259" key="5">
    <source>
        <dbReference type="PROSITE" id="PS50931"/>
    </source>
</evidence>
<evidence type="ECO:0000256" key="3">
    <source>
        <dbReference type="ARBA" id="ARBA00023125"/>
    </source>
</evidence>
<organism evidence="6 7">
    <name type="scientific">Paenibacillus validus</name>
    <dbReference type="NCBI Taxonomy" id="44253"/>
    <lineage>
        <taxon>Bacteria</taxon>
        <taxon>Bacillati</taxon>
        <taxon>Bacillota</taxon>
        <taxon>Bacilli</taxon>
        <taxon>Bacillales</taxon>
        <taxon>Paenibacillaceae</taxon>
        <taxon>Paenibacillus</taxon>
    </lineage>
</organism>
<dbReference type="SUPFAM" id="SSF53850">
    <property type="entry name" value="Periplasmic binding protein-like II"/>
    <property type="match status" value="1"/>
</dbReference>
<evidence type="ECO:0000256" key="4">
    <source>
        <dbReference type="ARBA" id="ARBA00023163"/>
    </source>
</evidence>
<evidence type="ECO:0000313" key="6">
    <source>
        <dbReference type="EMBL" id="MUG74061.1"/>
    </source>
</evidence>
<dbReference type="InterPro" id="IPR000847">
    <property type="entry name" value="LysR_HTH_N"/>
</dbReference>
<dbReference type="Gene3D" id="3.40.190.290">
    <property type="match status" value="1"/>
</dbReference>
<dbReference type="Proteomes" id="UP000450917">
    <property type="component" value="Unassembled WGS sequence"/>
</dbReference>
<accession>A0A7X2ZFR9</accession>
<dbReference type="RefSeq" id="WP_155615850.1">
    <property type="nucleotide sequence ID" value="NZ_WNZX01000042.1"/>
</dbReference>
<dbReference type="PROSITE" id="PS50931">
    <property type="entry name" value="HTH_LYSR"/>
    <property type="match status" value="1"/>
</dbReference>
<dbReference type="CDD" id="cd05466">
    <property type="entry name" value="PBP2_LTTR_substrate"/>
    <property type="match status" value="1"/>
</dbReference>
<feature type="domain" description="HTH lysR-type" evidence="5">
    <location>
        <begin position="1"/>
        <end position="58"/>
    </location>
</feature>
<dbReference type="InterPro" id="IPR036388">
    <property type="entry name" value="WH-like_DNA-bd_sf"/>
</dbReference>
<reference evidence="6 7" key="1">
    <citation type="submission" date="2019-11" db="EMBL/GenBank/DDBJ databases">
        <title>Draft genome sequences of five Paenibacillus species of dairy origin.</title>
        <authorList>
            <person name="Olajide A.M."/>
            <person name="Chen S."/>
            <person name="Lapointe G."/>
        </authorList>
    </citation>
    <scope>NUCLEOTIDE SEQUENCE [LARGE SCALE GENOMIC DNA]</scope>
    <source>
        <strain evidence="6 7">2CS3</strain>
    </source>
</reference>
<comment type="similarity">
    <text evidence="1">Belongs to the LysR transcriptional regulatory family.</text>
</comment>
<dbReference type="SUPFAM" id="SSF46785">
    <property type="entry name" value="Winged helix' DNA-binding domain"/>
    <property type="match status" value="1"/>
</dbReference>
<dbReference type="EMBL" id="WNZX01000042">
    <property type="protein sequence ID" value="MUG74061.1"/>
    <property type="molecule type" value="Genomic_DNA"/>
</dbReference>
<protein>
    <submittedName>
        <fullName evidence="6">LysR family transcriptional regulator</fullName>
    </submittedName>
</protein>
<sequence>MEDLNWIILKELYRQKNITKTAESLFISQPSLTNRLRQIEKEFGVLIVHRGRRGVHFTPEGEYLAKCADEMITRLRKIKDHVLNMENQVVGTLRLAVTNLITRKTLPRLLKLFKDRYPSVEFKVMTGWSKDVFHLIYNQEVHVGFVRGEYAWPGQKYLLSEEAICIASKEELQLERLPYLSRIDYQTDPLFKSLIDKWWTEHYTQPPYIGMEVDKSETCREMLLNGLGYAILPHSVLGDAESLFKQDLLDAEGQPIVRRTWMYYHEETLELNLVRTFVEFVKALDLKEGL</sequence>
<name>A0A7X2ZFR9_9BACL</name>
<dbReference type="PANTHER" id="PTHR30126:SF78">
    <property type="entry name" value="HTH LYSR-TYPE DOMAIN-CONTAINING PROTEIN"/>
    <property type="match status" value="1"/>
</dbReference>
<dbReference type="AlphaFoldDB" id="A0A7X2ZFR9"/>
<dbReference type="InterPro" id="IPR036390">
    <property type="entry name" value="WH_DNA-bd_sf"/>
</dbReference>
<dbReference type="Pfam" id="PF03466">
    <property type="entry name" value="LysR_substrate"/>
    <property type="match status" value="1"/>
</dbReference>
<comment type="caution">
    <text evidence="6">The sequence shown here is derived from an EMBL/GenBank/DDBJ whole genome shotgun (WGS) entry which is preliminary data.</text>
</comment>
<evidence type="ECO:0000256" key="2">
    <source>
        <dbReference type="ARBA" id="ARBA00023015"/>
    </source>
</evidence>